<proteinExistence type="predicted"/>
<dbReference type="Proteomes" id="UP000831701">
    <property type="component" value="Chromosome 1"/>
</dbReference>
<evidence type="ECO:0000313" key="1">
    <source>
        <dbReference type="EMBL" id="KAI3376817.1"/>
    </source>
</evidence>
<accession>A0ACB8X9V5</accession>
<organism evidence="1 2">
    <name type="scientific">Scortum barcoo</name>
    <name type="common">barcoo grunter</name>
    <dbReference type="NCBI Taxonomy" id="214431"/>
    <lineage>
        <taxon>Eukaryota</taxon>
        <taxon>Metazoa</taxon>
        <taxon>Chordata</taxon>
        <taxon>Craniata</taxon>
        <taxon>Vertebrata</taxon>
        <taxon>Euteleostomi</taxon>
        <taxon>Actinopterygii</taxon>
        <taxon>Neopterygii</taxon>
        <taxon>Teleostei</taxon>
        <taxon>Neoteleostei</taxon>
        <taxon>Acanthomorphata</taxon>
        <taxon>Eupercaria</taxon>
        <taxon>Centrarchiformes</taxon>
        <taxon>Terapontoidei</taxon>
        <taxon>Terapontidae</taxon>
        <taxon>Scortum</taxon>
    </lineage>
</organism>
<comment type="caution">
    <text evidence="1">The sequence shown here is derived from an EMBL/GenBank/DDBJ whole genome shotgun (WGS) entry which is preliminary data.</text>
</comment>
<name>A0ACB8X9V5_9TELE</name>
<gene>
    <name evidence="1" type="ORF">L3Q82_000075</name>
</gene>
<protein>
    <submittedName>
        <fullName evidence="1">Uncharacterized protein</fullName>
    </submittedName>
</protein>
<dbReference type="EMBL" id="CM041531">
    <property type="protein sequence ID" value="KAI3376817.1"/>
    <property type="molecule type" value="Genomic_DNA"/>
</dbReference>
<reference evidence="1" key="1">
    <citation type="submission" date="2022-04" db="EMBL/GenBank/DDBJ databases">
        <title>Jade perch genome.</title>
        <authorList>
            <person name="Chao B."/>
        </authorList>
    </citation>
    <scope>NUCLEOTIDE SEQUENCE</scope>
    <source>
        <strain evidence="1">CB-2022</strain>
    </source>
</reference>
<sequence>MCQVLNLQENESDQLAEFLGHDIRVYRQYYHLPQETLQLTKMSKVLLAVEKGRLSQYKGQSLDNIEIDPEEKIDSLQEDMSSYEDESVHSTTETTGEDGHATPETSSSLPATSSSAPLDQDYRGNPKRKWEDSEVRAAERHMMCFIHTCKWTNHTVERIWPEINQRVNYPVKMALVQMIDQETLDLDDQLTRYCTSNLSCQVSSIGVQRAVQAWNAHRIPVRYSYKILKIRAEWKGIPNVLAQEGCRKRVPEDLLPGPSAAADRYRQEMGNSLTRESIFGTDPFHLEEEKIRAETQFSFLHPDLEVLFNSTLNPSTIYLVDENGAILFPNPTGYIDEQEMGDRCEVAGDEEGPSTSTAPLSHGPPTPTHTPRFSFSRTTTSASLQRPPPPTKCFSKSIYIGRVEAGTIHLDGGTMIVDFSEREATVPIITEKVKHYLRTEEAIVLCDIQGNRILEGTGTTGPVMWKLLGQLPLYIGLYV</sequence>
<evidence type="ECO:0000313" key="2">
    <source>
        <dbReference type="Proteomes" id="UP000831701"/>
    </source>
</evidence>
<keyword evidence="2" id="KW-1185">Reference proteome</keyword>